<sequence length="145" mass="15733">MALIDGLADNQKRKKLVDNCTTLLDEQVAAKSGISGLAIKAGYAAIKGISPRYCAGAIERLLPESFAVLDPLWDEGLQTGDPVKHITNNSSRTADLLLSITDIRIKKSNNTAVKGVYNKLRNSAKQHIEEAVPSLAKVIDEYDKN</sequence>
<dbReference type="RefSeq" id="WP_353931362.1">
    <property type="nucleotide sequence ID" value="NZ_CP150886.1"/>
</dbReference>
<reference evidence="1 2" key="1">
    <citation type="submission" date="2024-04" db="EMBL/GenBank/DDBJ databases">
        <title>Okeanomitos corallinicola gen. &amp; sp. nov. (Nostocales, Cyanobacteria), a new toxic marine heterocyst-forming cyanobacterium from a coral reef.</title>
        <authorList>
            <person name="Li H."/>
            <person name="Li R."/>
            <person name="Kang J."/>
            <person name="Hii K.S."/>
            <person name="Mohamed H.F."/>
            <person name="Xu X."/>
            <person name="Luo Z."/>
        </authorList>
    </citation>
    <scope>NUCLEOTIDE SEQUENCE [LARGE SCALE GENOMIC DNA]</scope>
    <source>
        <strain evidence="1 2">TIOX110</strain>
    </source>
</reference>
<dbReference type="Proteomes" id="UP001483337">
    <property type="component" value="Chromosome"/>
</dbReference>
<accession>A0ABZ2UVR9</accession>
<protein>
    <submittedName>
        <fullName evidence="1">Uncharacterized protein</fullName>
    </submittedName>
</protein>
<evidence type="ECO:0000313" key="1">
    <source>
        <dbReference type="EMBL" id="WZB88455.1"/>
    </source>
</evidence>
<organism evidence="1 2">
    <name type="scientific">Okeanomitos corallinicola TIOX110</name>
    <dbReference type="NCBI Taxonomy" id="3133117"/>
    <lineage>
        <taxon>Bacteria</taxon>
        <taxon>Bacillati</taxon>
        <taxon>Cyanobacteriota</taxon>
        <taxon>Cyanophyceae</taxon>
        <taxon>Nostocales</taxon>
        <taxon>Aphanizomenonaceae</taxon>
        <taxon>Okeanomitos</taxon>
    </lineage>
</organism>
<name>A0ABZ2UVR9_9CYAN</name>
<dbReference type="EMBL" id="CP150886">
    <property type="protein sequence ID" value="WZB88455.1"/>
    <property type="molecule type" value="Genomic_DNA"/>
</dbReference>
<evidence type="ECO:0000313" key="2">
    <source>
        <dbReference type="Proteomes" id="UP001483337"/>
    </source>
</evidence>
<dbReference type="InterPro" id="IPR054211">
    <property type="entry name" value="DUF6918"/>
</dbReference>
<gene>
    <name evidence="1" type="ORF">WJM97_01810</name>
</gene>
<proteinExistence type="predicted"/>
<dbReference type="Pfam" id="PF21893">
    <property type="entry name" value="DUF6918"/>
    <property type="match status" value="1"/>
</dbReference>
<keyword evidence="2" id="KW-1185">Reference proteome</keyword>